<dbReference type="AlphaFoldDB" id="A0A2H1WB52"/>
<reference evidence="17" key="1">
    <citation type="submission" date="2016-07" db="EMBL/GenBank/DDBJ databases">
        <authorList>
            <person name="Bretaudeau A."/>
        </authorList>
    </citation>
    <scope>NUCLEOTIDE SEQUENCE</scope>
    <source>
        <strain evidence="17">Rice</strain>
        <tissue evidence="17">Whole body</tissue>
    </source>
</reference>
<gene>
    <name evidence="17" type="ORF">SFRICE_003436</name>
</gene>
<evidence type="ECO:0000256" key="8">
    <source>
        <dbReference type="ARBA" id="ARBA00022692"/>
    </source>
</evidence>
<feature type="transmembrane region" description="Helical" evidence="15">
    <location>
        <begin position="198"/>
        <end position="220"/>
    </location>
</feature>
<keyword evidence="7" id="KW-0963">Cytoplasm</keyword>
<dbReference type="FunFam" id="3.60.20.10:FF:000022">
    <property type="entry name" value="Proteasome subunit alpha type"/>
    <property type="match status" value="1"/>
</dbReference>
<evidence type="ECO:0000256" key="1">
    <source>
        <dbReference type="ARBA" id="ARBA00002000"/>
    </source>
</evidence>
<dbReference type="InterPro" id="IPR050115">
    <property type="entry name" value="Proteasome_alpha"/>
</dbReference>
<dbReference type="GO" id="GO:0005737">
    <property type="term" value="C:cytoplasm"/>
    <property type="evidence" value="ECO:0007669"/>
    <property type="project" value="UniProtKB-SubCell"/>
</dbReference>
<dbReference type="SUPFAM" id="SSF56235">
    <property type="entry name" value="N-terminal nucleophile aminohydrolases (Ntn hydrolases)"/>
    <property type="match status" value="1"/>
</dbReference>
<dbReference type="InterPro" id="IPR000426">
    <property type="entry name" value="Proteasome_asu_N"/>
</dbReference>
<comment type="function">
    <text evidence="1">The proteasome is a multicatalytic proteinase complex which is characterized by its ability to cleave peptides with Arg, Phe, Tyr, Leu, and Glu adjacent to the leaving group at neutral or slightly basic pH. The proteasome has an ATP-dependent proteolytic activity.</text>
</comment>
<evidence type="ECO:0000256" key="2">
    <source>
        <dbReference type="ARBA" id="ARBA00004123"/>
    </source>
</evidence>
<evidence type="ECO:0000256" key="13">
    <source>
        <dbReference type="ARBA" id="ARBA00023242"/>
    </source>
</evidence>
<protein>
    <recommendedName>
        <fullName evidence="5">Proteasome subunit alpha type-4</fullName>
    </recommendedName>
</protein>
<accession>A0A2H1WB52</accession>
<evidence type="ECO:0000256" key="6">
    <source>
        <dbReference type="ARBA" id="ARBA00022448"/>
    </source>
</evidence>
<evidence type="ECO:0000256" key="10">
    <source>
        <dbReference type="ARBA" id="ARBA00022982"/>
    </source>
</evidence>
<dbReference type="Gene3D" id="3.60.20.10">
    <property type="entry name" value="Glutamine Phosphoribosylpyrophosphate, subunit 1, domain 1"/>
    <property type="match status" value="1"/>
</dbReference>
<comment type="subcellular location">
    <subcellularLocation>
        <location evidence="4">Cytoplasm</location>
    </subcellularLocation>
    <subcellularLocation>
        <location evidence="3">Membrane</location>
    </subcellularLocation>
    <subcellularLocation>
        <location evidence="2">Nucleus</location>
    </subcellularLocation>
</comment>
<keyword evidence="9 14" id="KW-0647">Proteasome</keyword>
<dbReference type="PROSITE" id="PS51475">
    <property type="entry name" value="PROTEASOME_ALPHA_2"/>
    <property type="match status" value="1"/>
</dbReference>
<feature type="transmembrane region" description="Helical" evidence="15">
    <location>
        <begin position="159"/>
        <end position="186"/>
    </location>
</feature>
<evidence type="ECO:0000256" key="15">
    <source>
        <dbReference type="SAM" id="Phobius"/>
    </source>
</evidence>
<evidence type="ECO:0000256" key="5">
    <source>
        <dbReference type="ARBA" id="ARBA00021341"/>
    </source>
</evidence>
<dbReference type="PROSITE" id="PS00388">
    <property type="entry name" value="PROTEASOME_ALPHA_1"/>
    <property type="match status" value="1"/>
</dbReference>
<evidence type="ECO:0000259" key="16">
    <source>
        <dbReference type="PROSITE" id="PS50939"/>
    </source>
</evidence>
<dbReference type="InterPro" id="IPR023332">
    <property type="entry name" value="Proteasome_alpha-type"/>
</dbReference>
<keyword evidence="8 15" id="KW-0812">Transmembrane</keyword>
<keyword evidence="10" id="KW-0249">Electron transport</keyword>
<dbReference type="GO" id="GO:0019773">
    <property type="term" value="C:proteasome core complex, alpha-subunit complex"/>
    <property type="evidence" value="ECO:0007669"/>
    <property type="project" value="UniProtKB-UniRule"/>
</dbReference>
<dbReference type="OrthoDB" id="431557at2759"/>
<evidence type="ECO:0000256" key="11">
    <source>
        <dbReference type="ARBA" id="ARBA00022989"/>
    </source>
</evidence>
<dbReference type="BRENDA" id="3.4.25.1">
    <property type="organism ID" value="5836"/>
</dbReference>
<dbReference type="CDD" id="cd03752">
    <property type="entry name" value="proteasome_alpha_type_4"/>
    <property type="match status" value="1"/>
</dbReference>
<comment type="similarity">
    <text evidence="14">Belongs to the peptidase T1A family.</text>
</comment>
<evidence type="ECO:0000313" key="17">
    <source>
        <dbReference type="EMBL" id="SOQ50186.1"/>
    </source>
</evidence>
<dbReference type="InterPro" id="IPR006593">
    <property type="entry name" value="Cyt_b561/ferric_Rdtase_TM"/>
</dbReference>
<keyword evidence="12 15" id="KW-0472">Membrane</keyword>
<dbReference type="InterPro" id="IPR016050">
    <property type="entry name" value="Proteasome_bsu_CS"/>
</dbReference>
<dbReference type="PANTHER" id="PTHR11599">
    <property type="entry name" value="PROTEASOME SUBUNIT ALPHA/BETA"/>
    <property type="match status" value="1"/>
</dbReference>
<dbReference type="PROSITE" id="PS00854">
    <property type="entry name" value="PROTEASOME_BETA_1"/>
    <property type="match status" value="1"/>
</dbReference>
<dbReference type="SMART" id="SM00665">
    <property type="entry name" value="B561"/>
    <property type="match status" value="1"/>
</dbReference>
<dbReference type="GO" id="GO:0016020">
    <property type="term" value="C:membrane"/>
    <property type="evidence" value="ECO:0007669"/>
    <property type="project" value="UniProtKB-SubCell"/>
</dbReference>
<dbReference type="InterPro" id="IPR029055">
    <property type="entry name" value="Ntn_hydrolases_N"/>
</dbReference>
<dbReference type="SMART" id="SM00948">
    <property type="entry name" value="Proteasome_A_N"/>
    <property type="match status" value="1"/>
</dbReference>
<proteinExistence type="inferred from homology"/>
<dbReference type="GO" id="GO:0006511">
    <property type="term" value="P:ubiquitin-dependent protein catabolic process"/>
    <property type="evidence" value="ECO:0007669"/>
    <property type="project" value="InterPro"/>
</dbReference>
<dbReference type="NCBIfam" id="NF003075">
    <property type="entry name" value="PRK03996.1"/>
    <property type="match status" value="1"/>
</dbReference>
<evidence type="ECO:0000256" key="12">
    <source>
        <dbReference type="ARBA" id="ARBA00023136"/>
    </source>
</evidence>
<evidence type="ECO:0000256" key="7">
    <source>
        <dbReference type="ARBA" id="ARBA00022490"/>
    </source>
</evidence>
<evidence type="ECO:0000256" key="3">
    <source>
        <dbReference type="ARBA" id="ARBA00004370"/>
    </source>
</evidence>
<dbReference type="InterPro" id="IPR001353">
    <property type="entry name" value="Proteasome_sua/b"/>
</dbReference>
<dbReference type="Pfam" id="PF00227">
    <property type="entry name" value="Proteasome"/>
    <property type="match status" value="1"/>
</dbReference>
<keyword evidence="13" id="KW-0539">Nucleus</keyword>
<dbReference type="Pfam" id="PF03188">
    <property type="entry name" value="Cytochrom_B561"/>
    <property type="match status" value="1"/>
</dbReference>
<feature type="transmembrane region" description="Helical" evidence="15">
    <location>
        <begin position="90"/>
        <end position="112"/>
    </location>
</feature>
<dbReference type="EMBL" id="ODYU01007425">
    <property type="protein sequence ID" value="SOQ50186.1"/>
    <property type="molecule type" value="Genomic_DNA"/>
</dbReference>
<feature type="domain" description="Cytochrome b561" evidence="16">
    <location>
        <begin position="58"/>
        <end position="257"/>
    </location>
</feature>
<dbReference type="Pfam" id="PF10584">
    <property type="entry name" value="Proteasome_A_N"/>
    <property type="match status" value="1"/>
</dbReference>
<keyword evidence="11 15" id="KW-1133">Transmembrane helix</keyword>
<feature type="transmembrane region" description="Helical" evidence="15">
    <location>
        <begin position="58"/>
        <end position="78"/>
    </location>
</feature>
<keyword evidence="6" id="KW-0813">Transport</keyword>
<organism evidence="17">
    <name type="scientific">Spodoptera frugiperda</name>
    <name type="common">Fall armyworm</name>
    <dbReference type="NCBI Taxonomy" id="7108"/>
    <lineage>
        <taxon>Eukaryota</taxon>
        <taxon>Metazoa</taxon>
        <taxon>Ecdysozoa</taxon>
        <taxon>Arthropoda</taxon>
        <taxon>Hexapoda</taxon>
        <taxon>Insecta</taxon>
        <taxon>Pterygota</taxon>
        <taxon>Neoptera</taxon>
        <taxon>Endopterygota</taxon>
        <taxon>Lepidoptera</taxon>
        <taxon>Glossata</taxon>
        <taxon>Ditrysia</taxon>
        <taxon>Noctuoidea</taxon>
        <taxon>Noctuidae</taxon>
        <taxon>Amphipyrinae</taxon>
        <taxon>Spodoptera</taxon>
    </lineage>
</organism>
<evidence type="ECO:0000256" key="4">
    <source>
        <dbReference type="ARBA" id="ARBA00004496"/>
    </source>
</evidence>
<evidence type="ECO:0000256" key="9">
    <source>
        <dbReference type="ARBA" id="ARBA00022942"/>
    </source>
</evidence>
<feature type="transmembrane region" description="Helical" evidence="15">
    <location>
        <begin position="133"/>
        <end position="153"/>
    </location>
</feature>
<dbReference type="GO" id="GO:0005634">
    <property type="term" value="C:nucleus"/>
    <property type="evidence" value="ECO:0007669"/>
    <property type="project" value="UniProtKB-SubCell"/>
</dbReference>
<evidence type="ECO:0000256" key="14">
    <source>
        <dbReference type="PROSITE-ProRule" id="PRU00808"/>
    </source>
</evidence>
<dbReference type="PROSITE" id="PS50939">
    <property type="entry name" value="CYTOCHROME_B561"/>
    <property type="match status" value="1"/>
</dbReference>
<sequence>MDRPSTSRQSIEKVEMFEVREHVPYQAELTRAPAAYDEESGDVYDSSWTSAFRAMCQLINLLHHMQVAIVVFCLWHFALTAEANGTISNLELHIIFAGTGYQFFLVEAILTLHRHNSWSFQLSKDGKRIVHGCLQLIGSLFVIAGTFLGLARVDMVISTAHGICGVIALAFTLLSFISGIIALFSAKVRMMVKSGPVKIIHLAVGLFAVSMGLITMILGFHMDFYAASREGLSSALIARRYDTRTTIFSPEGRLYQVEYAMEAISHAGTCLGILATDGILLAAERRNTNKLLDEVFFSEKIYKLNDDMVCSVAGITSDANVLTNELRLIAQRYLLQYGESIPCEQLVSWLCDVKQAYTQYGGKRPFGVSILYMGWDKHYGYQLYQSDPSGNYGGWKATCIGNNSAAAVSSLKQEYKENETTLAEAQALAIKVLSKTLDMTKLTPEKVEMATLTRKDNKTIIRVLTSTEVEKLIADFEKSEAEAEAAKKQPPKS</sequence>
<name>A0A2H1WB52_SPOFR</name>